<accession>A0A1Q8QWN7</accession>
<proteinExistence type="predicted"/>
<evidence type="ECO:0000313" key="2">
    <source>
        <dbReference type="EMBL" id="OLN31726.1"/>
    </source>
</evidence>
<evidence type="ECO:0000259" key="1">
    <source>
        <dbReference type="Pfam" id="PF07833"/>
    </source>
</evidence>
<dbReference type="Proteomes" id="UP000186102">
    <property type="component" value="Unassembled WGS sequence"/>
</dbReference>
<name>A0A1Q8QWN7_9FIRM</name>
<evidence type="ECO:0000313" key="3">
    <source>
        <dbReference type="Proteomes" id="UP000186102"/>
    </source>
</evidence>
<gene>
    <name evidence="2" type="ORF">DSOL_2414</name>
</gene>
<dbReference type="AlphaFoldDB" id="A0A1Q8QWN7"/>
<dbReference type="Pfam" id="PF07833">
    <property type="entry name" value="Cu_amine_oxidN1"/>
    <property type="match status" value="1"/>
</dbReference>
<dbReference type="InterPro" id="IPR012854">
    <property type="entry name" value="Cu_amine_oxidase-like_N"/>
</dbReference>
<reference evidence="2 3" key="1">
    <citation type="submission" date="2016-09" db="EMBL/GenBank/DDBJ databases">
        <title>Complete genome of Desulfosporosinus sp. OL.</title>
        <authorList>
            <person name="Mardanov A."/>
            <person name="Beletsky A."/>
            <person name="Panova A."/>
            <person name="Karnachuk O."/>
            <person name="Ravin N."/>
        </authorList>
    </citation>
    <scope>NUCLEOTIDE SEQUENCE [LARGE SCALE GENOMIC DNA]</scope>
    <source>
        <strain evidence="2 3">OL</strain>
    </source>
</reference>
<dbReference type="EMBL" id="MLBF01000015">
    <property type="protein sequence ID" value="OLN31726.1"/>
    <property type="molecule type" value="Genomic_DNA"/>
</dbReference>
<comment type="caution">
    <text evidence="2">The sequence shown here is derived from an EMBL/GenBank/DDBJ whole genome shotgun (WGS) entry which is preliminary data.</text>
</comment>
<feature type="domain" description="Copper amine oxidase-like N-terminal" evidence="1">
    <location>
        <begin position="48"/>
        <end position="143"/>
    </location>
</feature>
<keyword evidence="3" id="KW-1185">Reference proteome</keyword>
<organism evidence="2 3">
    <name type="scientific">Desulfosporosinus metallidurans</name>
    <dbReference type="NCBI Taxonomy" id="1888891"/>
    <lineage>
        <taxon>Bacteria</taxon>
        <taxon>Bacillati</taxon>
        <taxon>Bacillota</taxon>
        <taxon>Clostridia</taxon>
        <taxon>Eubacteriales</taxon>
        <taxon>Desulfitobacteriaceae</taxon>
        <taxon>Desulfosporosinus</taxon>
    </lineage>
</organism>
<dbReference type="RefSeq" id="WP_075365025.1">
    <property type="nucleotide sequence ID" value="NZ_MLBF01000015.1"/>
</dbReference>
<dbReference type="OrthoDB" id="2036155at2"/>
<protein>
    <recommendedName>
        <fullName evidence="1">Copper amine oxidase-like N-terminal domain-containing protein</fullName>
    </recommendedName>
</protein>
<sequence length="745" mass="82759">MRIYSKVVSILLIFALFIVGFPAFPTNADEELKEYSLKLIGTSISDENVSVFQANGRMMMSIKDVAKITRCELNSQGDVFTLKHAKGLRTIKLDVGKQTLTENGEEYKIYIVRHDNTILVPVYSILTYLGAYCSTDSANASLIVCMPLQTFWEAYAFTSEQKMNVTNYSDTTKNIRVVCDLIVDFLATSSGQSMGSIIIDGVDESSAVYAALEADINKYQSVKSATQARAKKFNDVTRTLSTLEKTQNAGFDLLFLLDDANRKQAYDAIYSFSRRSDQLQSYKNFQDTIKNRDSFKNAYKGVGYSIDASLLLVDTFTAVYDRMQIDSTAKDAFSNTFSADTLEVAGNPALNGNYLSAARSTSKTLSSSTNTVTGTFFEKATDLAADKSIEFGLKNVVVAFGASPGTPLLLSVEIGGIVDNLLAYSPVGKYTPFSMIPASEADLMAILSSGYYEQARLVMAGLAKKAESEKLHNAETMKLLYDSYMLLLRFSLIHYESLIKYAEYQNIDSAVKANQEQRAEAIAKTIDELNHCNPAPIPNLSDLNSQCVTFDESLKQLLMNITVINDGKWKNAYINYIQNTLAKNGTGYFQDAWMGYKLIFIDDDEIPELVAIGNCEAQGNLICVYHNGVINSTQLSRNSFTYIKKGNLLCNAAGNMGDYYHKVFTIKDGVLSQIAAGFWGYTSANVPVDETGNPIYKYKWENKTVTEKQYYQLLNSIYDTTKAIDGNKYLDNSSVEKIVNIIKDY</sequence>